<name>A0ABP8MIF5_9BACT</name>
<organism evidence="4 5">
    <name type="scientific">Rurimicrobium arvi</name>
    <dbReference type="NCBI Taxonomy" id="2049916"/>
    <lineage>
        <taxon>Bacteria</taxon>
        <taxon>Pseudomonadati</taxon>
        <taxon>Bacteroidota</taxon>
        <taxon>Chitinophagia</taxon>
        <taxon>Chitinophagales</taxon>
        <taxon>Chitinophagaceae</taxon>
        <taxon>Rurimicrobium</taxon>
    </lineage>
</organism>
<evidence type="ECO:0000313" key="5">
    <source>
        <dbReference type="Proteomes" id="UP001501410"/>
    </source>
</evidence>
<dbReference type="Pfam" id="PF02630">
    <property type="entry name" value="SCO1-SenC"/>
    <property type="match status" value="1"/>
</dbReference>
<feature type="domain" description="Thioredoxin" evidence="3">
    <location>
        <begin position="29"/>
        <end position="194"/>
    </location>
</feature>
<dbReference type="InterPro" id="IPR013766">
    <property type="entry name" value="Thioredoxin_domain"/>
</dbReference>
<dbReference type="PROSITE" id="PS51352">
    <property type="entry name" value="THIOREDOXIN_2"/>
    <property type="match status" value="1"/>
</dbReference>
<dbReference type="EMBL" id="BAABEZ010000002">
    <property type="protein sequence ID" value="GAA4450091.1"/>
    <property type="molecule type" value="Genomic_DNA"/>
</dbReference>
<evidence type="ECO:0000313" key="4">
    <source>
        <dbReference type="EMBL" id="GAA4450091.1"/>
    </source>
</evidence>
<proteinExistence type="inferred from homology"/>
<protein>
    <submittedName>
        <fullName evidence="4">SCO family protein</fullName>
    </submittedName>
</protein>
<evidence type="ECO:0000259" key="3">
    <source>
        <dbReference type="PROSITE" id="PS51352"/>
    </source>
</evidence>
<sequence length="196" mass="22272">MEPVNEKLPYYNTPDFTPHFLHDADSVNKEITHRTGDFSLTDENGAPITADISKGKIQVADFIFTTCGSICPKMTDQMKKVADAFANDSSLVILSFSVTPWIDSPAQLRAYRKAKGITQPFWHFITGSKSAIYSLARQSYFAEEELGFTRDSTEFLHTEHFILTDKNRRIRGIYNGTLTPEVQQLIKDIRQLQSEE</sequence>
<reference evidence="5" key="1">
    <citation type="journal article" date="2019" name="Int. J. Syst. Evol. Microbiol.">
        <title>The Global Catalogue of Microorganisms (GCM) 10K type strain sequencing project: providing services to taxonomists for standard genome sequencing and annotation.</title>
        <authorList>
            <consortium name="The Broad Institute Genomics Platform"/>
            <consortium name="The Broad Institute Genome Sequencing Center for Infectious Disease"/>
            <person name="Wu L."/>
            <person name="Ma J."/>
        </authorList>
    </citation>
    <scope>NUCLEOTIDE SEQUENCE [LARGE SCALE GENOMIC DNA]</scope>
    <source>
        <strain evidence="5">JCM 31921</strain>
    </source>
</reference>
<evidence type="ECO:0000256" key="2">
    <source>
        <dbReference type="ARBA" id="ARBA00023008"/>
    </source>
</evidence>
<dbReference type="Proteomes" id="UP001501410">
    <property type="component" value="Unassembled WGS sequence"/>
</dbReference>
<evidence type="ECO:0000256" key="1">
    <source>
        <dbReference type="ARBA" id="ARBA00010996"/>
    </source>
</evidence>
<dbReference type="Gene3D" id="3.40.30.10">
    <property type="entry name" value="Glutaredoxin"/>
    <property type="match status" value="1"/>
</dbReference>
<dbReference type="InterPro" id="IPR003782">
    <property type="entry name" value="SCO1/SenC"/>
</dbReference>
<dbReference type="SUPFAM" id="SSF52833">
    <property type="entry name" value="Thioredoxin-like"/>
    <property type="match status" value="1"/>
</dbReference>
<accession>A0ABP8MIF5</accession>
<gene>
    <name evidence="4" type="ORF">GCM10023092_05430</name>
</gene>
<dbReference type="PANTHER" id="PTHR12151:SF25">
    <property type="entry name" value="LINALOOL DEHYDRATASE_ISOMERASE DOMAIN-CONTAINING PROTEIN"/>
    <property type="match status" value="1"/>
</dbReference>
<dbReference type="RefSeq" id="WP_344822431.1">
    <property type="nucleotide sequence ID" value="NZ_BAABEZ010000002.1"/>
</dbReference>
<comment type="similarity">
    <text evidence="1">Belongs to the SCO1/2 family.</text>
</comment>
<dbReference type="PANTHER" id="PTHR12151">
    <property type="entry name" value="ELECTRON TRANSPORT PROTIN SCO1/SENC FAMILY MEMBER"/>
    <property type="match status" value="1"/>
</dbReference>
<comment type="caution">
    <text evidence="4">The sequence shown here is derived from an EMBL/GenBank/DDBJ whole genome shotgun (WGS) entry which is preliminary data.</text>
</comment>
<dbReference type="CDD" id="cd02968">
    <property type="entry name" value="SCO"/>
    <property type="match status" value="1"/>
</dbReference>
<dbReference type="InterPro" id="IPR036249">
    <property type="entry name" value="Thioredoxin-like_sf"/>
</dbReference>
<keyword evidence="2" id="KW-0186">Copper</keyword>
<keyword evidence="5" id="KW-1185">Reference proteome</keyword>